<keyword evidence="2" id="KW-0255">Endonuclease</keyword>
<keyword evidence="2" id="KW-0378">Hydrolase</keyword>
<geneLocation type="chloroplast" evidence="2"/>
<keyword evidence="2" id="KW-0150">Chloroplast</keyword>
<reference evidence="2" key="1">
    <citation type="journal article" date="2018" name="Am. J. Bot.">
        <title>Organellar phylogenomics inform systematics in the green algal family Hydrodictyaceae (Chlorophyceae) and provide clues to the complex evolutionary history of plastid genomes in the green algal tree of life.</title>
        <authorList>
            <person name="McManus H.A."/>
            <person name="Fucikova K."/>
            <person name="Lewis P.O."/>
            <person name="Lewis L.A."/>
            <person name="Karol K.G."/>
        </authorList>
    </citation>
    <scope>NUCLEOTIDE SEQUENCE</scope>
</reference>
<feature type="region of interest" description="Disordered" evidence="1">
    <location>
        <begin position="54"/>
        <end position="92"/>
    </location>
</feature>
<evidence type="ECO:0000313" key="2">
    <source>
        <dbReference type="EMBL" id="AWI68974.1"/>
    </source>
</evidence>
<evidence type="ECO:0000256" key="1">
    <source>
        <dbReference type="SAM" id="MobiDB-lite"/>
    </source>
</evidence>
<dbReference type="GeneID" id="36952067"/>
<name>A0A2U8GJV7_9CHLO</name>
<sequence length="402" mass="46418">MNCRNIYIMLNQRFNSIIPLSKMQHSDPQVSDSENNYKSLEKIDCKILKDIDQSSTESSLTEESSQQTNDNSTQNSSSSSNPQSPEPSSDEKSFFADFTVEEIFSHWHSSNTLLEIAKKLGFTGESLARIDYEYIESIKTREVWRNFVISKKRQQEKTRDSYILNLSAEELKKVMDSEGIETVNHLSLHFLKSPKHGRIIVKKRIKELQIDVKDKLYKGVFGVSKNPWVYPKKFYQSRIGKKPMTCPICGFQAINPKQIEIHHTSDESKSPKNQRSKSYYTSEGLLPQCRNCHSLEHRTGERLKAKCGKWHKDGVPGNQKHENPDDIFTSTCTDTYRVQKEYFLKWVLQSPDDYKCQECGVDTWGAQQQLLSLEMHHKDGNQRNSLKSNLTLLCPNCHGKYS</sequence>
<accession>A0A2U8GJV7</accession>
<feature type="compositionally biased region" description="Low complexity" evidence="1">
    <location>
        <begin position="54"/>
        <end position="87"/>
    </location>
</feature>
<dbReference type="RefSeq" id="YP_009492336.1">
    <property type="nucleotide sequence ID" value="NC_037923.1"/>
</dbReference>
<organism evidence="2">
    <name type="scientific">Stauridium tetras</name>
    <dbReference type="NCBI Taxonomy" id="271398"/>
    <lineage>
        <taxon>Eukaryota</taxon>
        <taxon>Viridiplantae</taxon>
        <taxon>Chlorophyta</taxon>
        <taxon>core chlorophytes</taxon>
        <taxon>Chlorophyceae</taxon>
        <taxon>CS clade</taxon>
        <taxon>Sphaeropleales</taxon>
        <taxon>Hydrodictyaceae</taxon>
        <taxon>Stauridium</taxon>
    </lineage>
</organism>
<dbReference type="CDD" id="cd00085">
    <property type="entry name" value="HNHc"/>
    <property type="match status" value="1"/>
</dbReference>
<dbReference type="EMBL" id="MF276986">
    <property type="protein sequence ID" value="AWI68974.1"/>
    <property type="molecule type" value="Genomic_DNA"/>
</dbReference>
<dbReference type="InterPro" id="IPR003615">
    <property type="entry name" value="HNH_nuc"/>
</dbReference>
<keyword evidence="2" id="KW-0540">Nuclease</keyword>
<proteinExistence type="predicted"/>
<dbReference type="AlphaFoldDB" id="A0A2U8GJV7"/>
<protein>
    <submittedName>
        <fullName evidence="2">Putative HNH homing endonuclease</fullName>
    </submittedName>
</protein>
<keyword evidence="2" id="KW-0934">Plastid</keyword>
<dbReference type="GO" id="GO:0004519">
    <property type="term" value="F:endonuclease activity"/>
    <property type="evidence" value="ECO:0007669"/>
    <property type="project" value="UniProtKB-KW"/>
</dbReference>